<dbReference type="InterPro" id="IPR036291">
    <property type="entry name" value="NAD(P)-bd_dom_sf"/>
</dbReference>
<dbReference type="GO" id="GO:0046872">
    <property type="term" value="F:metal ion binding"/>
    <property type="evidence" value="ECO:0007669"/>
    <property type="project" value="UniProtKB-KW"/>
</dbReference>
<dbReference type="InterPro" id="IPR013154">
    <property type="entry name" value="ADH-like_N"/>
</dbReference>
<dbReference type="Gene3D" id="3.90.180.10">
    <property type="entry name" value="Medium-chain alcohol dehydrogenases, catalytic domain"/>
    <property type="match status" value="1"/>
</dbReference>
<dbReference type="SMART" id="SM00829">
    <property type="entry name" value="PKS_ER"/>
    <property type="match status" value="1"/>
</dbReference>
<comment type="similarity">
    <text evidence="2">Belongs to the zinc-containing alcohol dehydrogenase family.</text>
</comment>
<reference evidence="9" key="2">
    <citation type="submission" date="2020-02" db="EMBL/GenBank/DDBJ databases">
        <authorList>
            <person name="Gilchrist C.L.M."/>
            <person name="Chooi Y.-H."/>
        </authorList>
    </citation>
    <scope>NUCLEOTIDE SEQUENCE</scope>
    <source>
        <strain evidence="9">MST-FP2251</strain>
    </source>
</reference>
<keyword evidence="5" id="KW-0862">Zinc</keyword>
<dbReference type="FunFam" id="3.40.50.720:FF:000039">
    <property type="entry name" value="Alcohol dehydrogenase AdhP"/>
    <property type="match status" value="1"/>
</dbReference>
<dbReference type="PANTHER" id="PTHR42940:SF3">
    <property type="entry name" value="ALCOHOL DEHYDROGENASE 1-RELATED"/>
    <property type="match status" value="1"/>
</dbReference>
<dbReference type="InterPro" id="IPR013149">
    <property type="entry name" value="ADH-like_C"/>
</dbReference>
<protein>
    <recommendedName>
        <fullName evidence="3">alcohol dehydrogenase</fullName>
        <ecNumber evidence="3">1.1.1.1</ecNumber>
    </recommendedName>
</protein>
<comment type="cofactor">
    <cofactor evidence="1">
        <name>Zn(2+)</name>
        <dbReference type="ChEBI" id="CHEBI:29105"/>
    </cofactor>
</comment>
<feature type="domain" description="Enoyl reductase (ER)" evidence="8">
    <location>
        <begin position="18"/>
        <end position="350"/>
    </location>
</feature>
<organism evidence="9 10">
    <name type="scientific">Aspergillus nanangensis</name>
    <dbReference type="NCBI Taxonomy" id="2582783"/>
    <lineage>
        <taxon>Eukaryota</taxon>
        <taxon>Fungi</taxon>
        <taxon>Dikarya</taxon>
        <taxon>Ascomycota</taxon>
        <taxon>Pezizomycotina</taxon>
        <taxon>Eurotiomycetes</taxon>
        <taxon>Eurotiomycetidae</taxon>
        <taxon>Eurotiales</taxon>
        <taxon>Aspergillaceae</taxon>
        <taxon>Aspergillus</taxon>
        <taxon>Aspergillus subgen. Circumdati</taxon>
    </lineage>
</organism>
<evidence type="ECO:0000256" key="1">
    <source>
        <dbReference type="ARBA" id="ARBA00001947"/>
    </source>
</evidence>
<evidence type="ECO:0000256" key="6">
    <source>
        <dbReference type="ARBA" id="ARBA00023002"/>
    </source>
</evidence>
<proteinExistence type="inferred from homology"/>
<dbReference type="InterPro" id="IPR020843">
    <property type="entry name" value="ER"/>
</dbReference>
<keyword evidence="4" id="KW-0479">Metal-binding</keyword>
<evidence type="ECO:0000256" key="5">
    <source>
        <dbReference type="ARBA" id="ARBA00022833"/>
    </source>
</evidence>
<name>A0AAD4CT85_ASPNN</name>
<reference evidence="9" key="1">
    <citation type="journal article" date="2019" name="Beilstein J. Org. Chem.">
        <title>Nanangenines: drimane sesquiterpenoids as the dominant metabolite cohort of a novel Australian fungus, Aspergillus nanangensis.</title>
        <authorList>
            <person name="Lacey H.J."/>
            <person name="Gilchrist C.L.M."/>
            <person name="Crombie A."/>
            <person name="Kalaitzis J.A."/>
            <person name="Vuong D."/>
            <person name="Rutledge P.J."/>
            <person name="Turner P."/>
            <person name="Pitt J.I."/>
            <person name="Lacey E."/>
            <person name="Chooi Y.H."/>
            <person name="Piggott A.M."/>
        </authorList>
    </citation>
    <scope>NUCLEOTIDE SEQUENCE</scope>
    <source>
        <strain evidence="9">MST-FP2251</strain>
    </source>
</reference>
<dbReference type="Pfam" id="PF00107">
    <property type="entry name" value="ADH_zinc_N"/>
    <property type="match status" value="1"/>
</dbReference>
<dbReference type="GO" id="GO:0005737">
    <property type="term" value="C:cytoplasm"/>
    <property type="evidence" value="ECO:0007669"/>
    <property type="project" value="TreeGrafter"/>
</dbReference>
<dbReference type="PANTHER" id="PTHR42940">
    <property type="entry name" value="ALCOHOL DEHYDROGENASE 1-RELATED"/>
    <property type="match status" value="1"/>
</dbReference>
<evidence type="ECO:0000313" key="10">
    <source>
        <dbReference type="Proteomes" id="UP001194746"/>
    </source>
</evidence>
<keyword evidence="10" id="KW-1185">Reference proteome</keyword>
<gene>
    <name evidence="9" type="primary">ADH1_2</name>
    <name evidence="9" type="ORF">FE257_002053</name>
</gene>
<accession>A0AAD4CT85</accession>
<dbReference type="Gene3D" id="3.40.50.720">
    <property type="entry name" value="NAD(P)-binding Rossmann-like Domain"/>
    <property type="match status" value="1"/>
</dbReference>
<dbReference type="EC" id="1.1.1.1" evidence="3"/>
<dbReference type="SUPFAM" id="SSF51735">
    <property type="entry name" value="NAD(P)-binding Rossmann-fold domains"/>
    <property type="match status" value="1"/>
</dbReference>
<evidence type="ECO:0000256" key="4">
    <source>
        <dbReference type="ARBA" id="ARBA00022723"/>
    </source>
</evidence>
<evidence type="ECO:0000256" key="2">
    <source>
        <dbReference type="ARBA" id="ARBA00008072"/>
    </source>
</evidence>
<evidence type="ECO:0000256" key="3">
    <source>
        <dbReference type="ARBA" id="ARBA00013190"/>
    </source>
</evidence>
<dbReference type="SUPFAM" id="SSF50129">
    <property type="entry name" value="GroES-like"/>
    <property type="match status" value="1"/>
</dbReference>
<sequence length="360" mass="37929">MSSTSMINRSCTLTGGYGEPYQFTEAPVPTPAPGEAIVRIDFTGVCHGDVYSRDGGGPAPAAPIRPLVGGHEGIGEIISVGEPNQGFAVGDLVGIAWRGQVCKVCQSCREGAENYCEQQQIVGMHMDGTFQRYVAFPVDQLIRIPPSLDRAAACPILCAGVTAYTALRKMQPEAGKWCVIVGASGGLGHLAIQYAKHFGLKVLSIDGDAAGNPEKESFCWSLGSDAYIDFLQAGTQLSDLVKTTTDGGAHYVLVFSPHQSAYDAAGDYTRFGGQIMAVGIGNCHISLRPILRKNLIVRSNQTGTKADIEEAMRISASGKVKPKVQLMSLASVNEALGKVKAGGVLGKLVLDVSSNVGLRT</sequence>
<dbReference type="Pfam" id="PF08240">
    <property type="entry name" value="ADH_N"/>
    <property type="match status" value="1"/>
</dbReference>
<evidence type="ECO:0000259" key="8">
    <source>
        <dbReference type="SMART" id="SM00829"/>
    </source>
</evidence>
<dbReference type="Proteomes" id="UP001194746">
    <property type="component" value="Unassembled WGS sequence"/>
</dbReference>
<keyword evidence="7" id="KW-0520">NAD</keyword>
<dbReference type="InterPro" id="IPR011032">
    <property type="entry name" value="GroES-like_sf"/>
</dbReference>
<comment type="caution">
    <text evidence="9">The sequence shown here is derived from an EMBL/GenBank/DDBJ whole genome shotgun (WGS) entry which is preliminary data.</text>
</comment>
<evidence type="ECO:0000313" key="9">
    <source>
        <dbReference type="EMBL" id="KAF9892276.1"/>
    </source>
</evidence>
<keyword evidence="6" id="KW-0560">Oxidoreductase</keyword>
<dbReference type="AlphaFoldDB" id="A0AAD4CT85"/>
<dbReference type="EMBL" id="VCAU01000013">
    <property type="protein sequence ID" value="KAF9892276.1"/>
    <property type="molecule type" value="Genomic_DNA"/>
</dbReference>
<evidence type="ECO:0000256" key="7">
    <source>
        <dbReference type="ARBA" id="ARBA00023027"/>
    </source>
</evidence>
<dbReference type="GO" id="GO:0004022">
    <property type="term" value="F:alcohol dehydrogenase (NAD+) activity"/>
    <property type="evidence" value="ECO:0007669"/>
    <property type="project" value="UniProtKB-EC"/>
</dbReference>